<dbReference type="RefSeq" id="XP_002114034.1">
    <property type="nucleotide sequence ID" value="XM_002113998.1"/>
</dbReference>
<dbReference type="OrthoDB" id="44867at2759"/>
<keyword evidence="5 10" id="KW-0862">Zinc</keyword>
<evidence type="ECO:0000256" key="11">
    <source>
        <dbReference type="SAM" id="MobiDB-lite"/>
    </source>
</evidence>
<comment type="function">
    <text evidence="7">Necessary for efficient RNA polymerase II transcription elongation past template-encoded arresting sites. The arresting sites in DNA have the property of trapping a certain fraction of elongating RNA polymerases that pass through, resulting in locked ternary complexes. Cleavage of the nascent transcript by S-II allows the resumption of elongation from the new 3'-terminus.</text>
</comment>
<dbReference type="KEGG" id="tad:TRIADDRAFT_58083"/>
<keyword evidence="3 10" id="KW-0479">Metal-binding</keyword>
<evidence type="ECO:0000313" key="16">
    <source>
        <dbReference type="Proteomes" id="UP000009022"/>
    </source>
</evidence>
<evidence type="ECO:0000256" key="2">
    <source>
        <dbReference type="ARBA" id="ARBA00009647"/>
    </source>
</evidence>
<dbReference type="eggNOG" id="KOG1105">
    <property type="taxonomic scope" value="Eukaryota"/>
</dbReference>
<feature type="compositionally biased region" description="Basic and acidic residues" evidence="11">
    <location>
        <begin position="117"/>
        <end position="135"/>
    </location>
</feature>
<feature type="region of interest" description="Disordered" evidence="11">
    <location>
        <begin position="85"/>
        <end position="143"/>
    </location>
</feature>
<dbReference type="InterPro" id="IPR036575">
    <property type="entry name" value="TFIIS_cen_dom_sf"/>
</dbReference>
<dbReference type="SMART" id="SM00440">
    <property type="entry name" value="ZnF_C2C2"/>
    <property type="match status" value="1"/>
</dbReference>
<dbReference type="Pfam" id="PF07500">
    <property type="entry name" value="TFIIS_M"/>
    <property type="match status" value="1"/>
</dbReference>
<dbReference type="SUPFAM" id="SSF57783">
    <property type="entry name" value="Zinc beta-ribbon"/>
    <property type="match status" value="1"/>
</dbReference>
<sequence>MGVEYEVTRIKKQLEKALNREIVDNEFILDLLTNLKDLKMTLEILQKTRVGYHVNNVRKKADKEVVINLAKSLIKDWKRLLPDSKKNEAKDKTDSRQMDKDSQDLIQQSEINPSLMVEEKDNTTVHQSHNNDKDMQVLSSGNPTRDLSRKLLIGALSRDGLNKAIFKELKGPNMKYKNRVRSRISNLKDSKNPNLCQKVLSGIITPEQIAKMTAEEMASDEMKKLRQGYAKEGIRDAQMAVTQGTKTDLLTCGKCHKKNCSYNQMQTRSADEPMTTFVFCHECGHRWKLLVSSYMSLFGIVT</sequence>
<dbReference type="CTD" id="6755247"/>
<evidence type="ECO:0000313" key="15">
    <source>
        <dbReference type="EMBL" id="EDV23124.1"/>
    </source>
</evidence>
<evidence type="ECO:0000256" key="5">
    <source>
        <dbReference type="ARBA" id="ARBA00022833"/>
    </source>
</evidence>
<dbReference type="PROSITE" id="PS00466">
    <property type="entry name" value="ZF_TFIIS_1"/>
    <property type="match status" value="1"/>
</dbReference>
<dbReference type="PhylomeDB" id="B3S2M8"/>
<evidence type="ECO:0000256" key="8">
    <source>
        <dbReference type="PROSITE-ProRule" id="PRU00472"/>
    </source>
</evidence>
<feature type="domain" description="TFIIS central" evidence="14">
    <location>
        <begin position="144"/>
        <end position="245"/>
    </location>
</feature>
<dbReference type="Proteomes" id="UP000009022">
    <property type="component" value="Unassembled WGS sequence"/>
</dbReference>
<dbReference type="Pfam" id="PF01096">
    <property type="entry name" value="Zn_ribbon_TFIIS"/>
    <property type="match status" value="1"/>
</dbReference>
<feature type="domain" description="TFIIS N-terminal" evidence="13">
    <location>
        <begin position="5"/>
        <end position="84"/>
    </location>
</feature>
<dbReference type="Pfam" id="PF08711">
    <property type="entry name" value="Med26"/>
    <property type="match status" value="1"/>
</dbReference>
<evidence type="ECO:0000256" key="6">
    <source>
        <dbReference type="ARBA" id="ARBA00023242"/>
    </source>
</evidence>
<dbReference type="SUPFAM" id="SSF46942">
    <property type="entry name" value="Elongation factor TFIIS domain 2"/>
    <property type="match status" value="1"/>
</dbReference>
<evidence type="ECO:0000256" key="3">
    <source>
        <dbReference type="ARBA" id="ARBA00022723"/>
    </source>
</evidence>
<dbReference type="FunFam" id="2.20.25.10:FF:000001">
    <property type="entry name" value="Probable Transcription elongation factor S-II"/>
    <property type="match status" value="1"/>
</dbReference>
<dbReference type="InterPro" id="IPR035100">
    <property type="entry name" value="TF_IIS-typ"/>
</dbReference>
<evidence type="ECO:0000256" key="9">
    <source>
        <dbReference type="PROSITE-ProRule" id="PRU00649"/>
    </source>
</evidence>
<comment type="subcellular location">
    <subcellularLocation>
        <location evidence="1 9 10">Nucleus</location>
    </subcellularLocation>
</comment>
<evidence type="ECO:0000256" key="7">
    <source>
        <dbReference type="ARBA" id="ARBA00025408"/>
    </source>
</evidence>
<dbReference type="AlphaFoldDB" id="B3S2M8"/>
<dbReference type="PIRSF" id="PIRSF006704">
    <property type="entry name" value="TF_IIS"/>
    <property type="match status" value="1"/>
</dbReference>
<dbReference type="PANTHER" id="PTHR11477">
    <property type="entry name" value="TRANSCRIPTION FACTOR S-II ZINC FINGER DOMAIN-CONTAINING PROTEIN"/>
    <property type="match status" value="1"/>
</dbReference>
<feature type="compositionally biased region" description="Basic and acidic residues" evidence="11">
    <location>
        <begin position="85"/>
        <end position="103"/>
    </location>
</feature>
<evidence type="ECO:0000259" key="14">
    <source>
        <dbReference type="PROSITE" id="PS51321"/>
    </source>
</evidence>
<keyword evidence="6 9" id="KW-0539">Nucleus</keyword>
<dbReference type="PROSITE" id="PS51319">
    <property type="entry name" value="TFIIS_N"/>
    <property type="match status" value="1"/>
</dbReference>
<evidence type="ECO:0000256" key="4">
    <source>
        <dbReference type="ARBA" id="ARBA00022771"/>
    </source>
</evidence>
<dbReference type="PROSITE" id="PS51133">
    <property type="entry name" value="ZF_TFIIS_2"/>
    <property type="match status" value="1"/>
</dbReference>
<dbReference type="InterPro" id="IPR006289">
    <property type="entry name" value="TFSII"/>
</dbReference>
<dbReference type="InterPro" id="IPR003618">
    <property type="entry name" value="TFIIS_cen_dom"/>
</dbReference>
<dbReference type="InParanoid" id="B3S2M8"/>
<dbReference type="GO" id="GO:0006357">
    <property type="term" value="P:regulation of transcription by RNA polymerase II"/>
    <property type="evidence" value="ECO:0000318"/>
    <property type="project" value="GO_Central"/>
</dbReference>
<feature type="domain" description="TFIIS-type" evidence="12">
    <location>
        <begin position="248"/>
        <end position="288"/>
    </location>
</feature>
<dbReference type="SMART" id="SM00509">
    <property type="entry name" value="TFS2N"/>
    <property type="match status" value="1"/>
</dbReference>
<dbReference type="CDD" id="cd13749">
    <property type="entry name" value="Zn-ribbon_TFIIS"/>
    <property type="match status" value="1"/>
</dbReference>
<evidence type="ECO:0000259" key="13">
    <source>
        <dbReference type="PROSITE" id="PS51319"/>
    </source>
</evidence>
<keyword evidence="10" id="KW-0238">DNA-binding</keyword>
<dbReference type="CDD" id="cd00183">
    <property type="entry name" value="TFIIS_I"/>
    <property type="match status" value="1"/>
</dbReference>
<dbReference type="EMBL" id="DS985247">
    <property type="protein sequence ID" value="EDV23124.1"/>
    <property type="molecule type" value="Genomic_DNA"/>
</dbReference>
<dbReference type="GO" id="GO:0006368">
    <property type="term" value="P:transcription elongation by RNA polymerase II"/>
    <property type="evidence" value="ECO:0007669"/>
    <property type="project" value="InterPro"/>
</dbReference>
<dbReference type="Gene3D" id="1.10.472.30">
    <property type="entry name" value="Transcription elongation factor S-II, central domain"/>
    <property type="match status" value="1"/>
</dbReference>
<dbReference type="Gene3D" id="1.20.930.10">
    <property type="entry name" value="Conserved domain common to transcription factors TFIIS, elongin A, CRSP70"/>
    <property type="match status" value="1"/>
</dbReference>
<name>B3S2M8_TRIAD</name>
<evidence type="ECO:0000256" key="1">
    <source>
        <dbReference type="ARBA" id="ARBA00004123"/>
    </source>
</evidence>
<reference evidence="15 16" key="1">
    <citation type="journal article" date="2008" name="Nature">
        <title>The Trichoplax genome and the nature of placozoans.</title>
        <authorList>
            <person name="Srivastava M."/>
            <person name="Begovic E."/>
            <person name="Chapman J."/>
            <person name="Putnam N.H."/>
            <person name="Hellsten U."/>
            <person name="Kawashima T."/>
            <person name="Kuo A."/>
            <person name="Mitros T."/>
            <person name="Salamov A."/>
            <person name="Carpenter M.L."/>
            <person name="Signorovitch A.Y."/>
            <person name="Moreno M.A."/>
            <person name="Kamm K."/>
            <person name="Grimwood J."/>
            <person name="Schmutz J."/>
            <person name="Shapiro H."/>
            <person name="Grigoriev I.V."/>
            <person name="Buss L.W."/>
            <person name="Schierwater B."/>
            <person name="Dellaporta S.L."/>
            <person name="Rokhsar D.S."/>
        </authorList>
    </citation>
    <scope>NUCLEOTIDE SEQUENCE [LARGE SCALE GENOMIC DNA]</scope>
    <source>
        <strain evidence="15 16">Grell-BS-1999</strain>
    </source>
</reference>
<evidence type="ECO:0000256" key="10">
    <source>
        <dbReference type="RuleBase" id="RU368078"/>
    </source>
</evidence>
<proteinExistence type="inferred from homology"/>
<dbReference type="GO" id="GO:0005634">
    <property type="term" value="C:nucleus"/>
    <property type="evidence" value="ECO:0000318"/>
    <property type="project" value="GO_Central"/>
</dbReference>
<dbReference type="Gene3D" id="2.20.25.10">
    <property type="match status" value="1"/>
</dbReference>
<dbReference type="STRING" id="10228.B3S2M8"/>
<keyword evidence="10" id="KW-0805">Transcription regulation</keyword>
<accession>B3S2M8</accession>
<dbReference type="NCBIfam" id="TIGR01385">
    <property type="entry name" value="TFSII"/>
    <property type="match status" value="1"/>
</dbReference>
<keyword evidence="16" id="KW-1185">Reference proteome</keyword>
<dbReference type="GeneID" id="6755247"/>
<keyword evidence="10" id="KW-0804">Transcription</keyword>
<dbReference type="FunCoup" id="B3S2M8">
    <property type="interactions" value="3020"/>
</dbReference>
<evidence type="ECO:0000259" key="12">
    <source>
        <dbReference type="PROSITE" id="PS51133"/>
    </source>
</evidence>
<dbReference type="SMART" id="SM00510">
    <property type="entry name" value="TFS2M"/>
    <property type="match status" value="1"/>
</dbReference>
<dbReference type="InterPro" id="IPR003617">
    <property type="entry name" value="TFIIS/CRSP70_N_sub"/>
</dbReference>
<comment type="similarity">
    <text evidence="2 10">Belongs to the TFS-II family.</text>
</comment>
<dbReference type="InterPro" id="IPR017923">
    <property type="entry name" value="TFIIS_N"/>
</dbReference>
<dbReference type="InterPro" id="IPR035441">
    <property type="entry name" value="TFIIS/LEDGF_dom_sf"/>
</dbReference>
<dbReference type="SUPFAM" id="SSF47676">
    <property type="entry name" value="Conserved domain common to transcription factors TFIIS, elongin A, CRSP70"/>
    <property type="match status" value="1"/>
</dbReference>
<dbReference type="PROSITE" id="PS51321">
    <property type="entry name" value="TFIIS_CENTRAL"/>
    <property type="match status" value="1"/>
</dbReference>
<dbReference type="HOGENOM" id="CLU_037637_2_0_1"/>
<dbReference type="GO" id="GO:0003677">
    <property type="term" value="F:DNA binding"/>
    <property type="evidence" value="ECO:0007669"/>
    <property type="project" value="UniProtKB-KW"/>
</dbReference>
<protein>
    <recommendedName>
        <fullName evidence="10">Transcription elongation factor</fullName>
    </recommendedName>
</protein>
<gene>
    <name evidence="15" type="ORF">TRIADDRAFT_58083</name>
</gene>
<keyword evidence="4 8" id="KW-0863">Zinc-finger</keyword>
<organism evidence="15 16">
    <name type="scientific">Trichoplax adhaerens</name>
    <name type="common">Trichoplax reptans</name>
    <dbReference type="NCBI Taxonomy" id="10228"/>
    <lineage>
        <taxon>Eukaryota</taxon>
        <taxon>Metazoa</taxon>
        <taxon>Placozoa</taxon>
        <taxon>Uniplacotomia</taxon>
        <taxon>Trichoplacea</taxon>
        <taxon>Trichoplacidae</taxon>
        <taxon>Trichoplax</taxon>
    </lineage>
</organism>
<dbReference type="GO" id="GO:0008270">
    <property type="term" value="F:zinc ion binding"/>
    <property type="evidence" value="ECO:0007669"/>
    <property type="project" value="UniProtKB-UniRule"/>
</dbReference>
<dbReference type="OMA" id="ICFFETS"/>
<dbReference type="InterPro" id="IPR001222">
    <property type="entry name" value="Znf_TFIIS"/>
</dbReference>
<dbReference type="PANTHER" id="PTHR11477:SF0">
    <property type="entry name" value="IP08861P-RELATED"/>
    <property type="match status" value="1"/>
</dbReference>